<dbReference type="InterPro" id="IPR013549">
    <property type="entry name" value="DUF1731"/>
</dbReference>
<dbReference type="InterPro" id="IPR001509">
    <property type="entry name" value="Epimerase_deHydtase"/>
</dbReference>
<dbReference type="PANTHER" id="PTHR11092">
    <property type="entry name" value="SUGAR NUCLEOTIDE EPIMERASE RELATED"/>
    <property type="match status" value="1"/>
</dbReference>
<evidence type="ECO:0000259" key="1">
    <source>
        <dbReference type="Pfam" id="PF01370"/>
    </source>
</evidence>
<gene>
    <name evidence="3" type="ORF">GALL_89410</name>
</gene>
<name>A0A1J5SKF2_9ZZZZ</name>
<accession>A0A1J5SKF2</accession>
<dbReference type="SUPFAM" id="SSF51735">
    <property type="entry name" value="NAD(P)-binding Rossmann-fold domains"/>
    <property type="match status" value="1"/>
</dbReference>
<feature type="domain" description="NAD-dependent epimerase/dehydratase" evidence="1">
    <location>
        <begin position="3"/>
        <end position="268"/>
    </location>
</feature>
<proteinExistence type="predicted"/>
<dbReference type="PANTHER" id="PTHR11092:SF0">
    <property type="entry name" value="EPIMERASE FAMILY PROTEIN SDR39U1"/>
    <property type="match status" value="1"/>
</dbReference>
<dbReference type="NCBIfam" id="TIGR01777">
    <property type="entry name" value="yfcH"/>
    <property type="match status" value="1"/>
</dbReference>
<dbReference type="InterPro" id="IPR036291">
    <property type="entry name" value="NAD(P)-bd_dom_sf"/>
</dbReference>
<dbReference type="InterPro" id="IPR010099">
    <property type="entry name" value="SDR39U1"/>
</dbReference>
<evidence type="ECO:0000259" key="2">
    <source>
        <dbReference type="Pfam" id="PF08338"/>
    </source>
</evidence>
<dbReference type="Pfam" id="PF08338">
    <property type="entry name" value="DUF1731"/>
    <property type="match status" value="1"/>
</dbReference>
<dbReference type="AlphaFoldDB" id="A0A1J5SKF2"/>
<sequence length="352" mass="37535">MRILVTGGTGLIGRHLCKALLAEGHLLTVLSRHPETVAVKCGATVRPRRGGAAPSGAGVAASHLLPQTAGFAITSDLVSVVGSPSRMASSSISNVSEVRPMASLNEWLPDRTFDAVINLAGEPIVDAYWSQQRKQVLRDSRIGLTEKLVQCIAAAKQKPSVLLSGSAVGYYGDGGDAELDETSSAGNDFAAQLCIDWEEAALAAEKHSVRVCLLRTGLVLSKSGGLLGKMLLPFRLGLGARLGSGRQWMSWIHIEDYVASVLRLLNNDQMRGPFNMTAPQPVTNAEFTRTLAKSLHRPAFSFAPEPVLRLVMGERAVLLVEGQRVLPAKLVAAGGQFRYSDLAGALDDLLHQ</sequence>
<dbReference type="Gene3D" id="3.40.50.720">
    <property type="entry name" value="NAD(P)-binding Rossmann-like Domain"/>
    <property type="match status" value="1"/>
</dbReference>
<dbReference type="EMBL" id="MLJW01000029">
    <property type="protein sequence ID" value="OIR08946.1"/>
    <property type="molecule type" value="Genomic_DNA"/>
</dbReference>
<organism evidence="3">
    <name type="scientific">mine drainage metagenome</name>
    <dbReference type="NCBI Taxonomy" id="410659"/>
    <lineage>
        <taxon>unclassified sequences</taxon>
        <taxon>metagenomes</taxon>
        <taxon>ecological metagenomes</taxon>
    </lineage>
</organism>
<evidence type="ECO:0000313" key="3">
    <source>
        <dbReference type="EMBL" id="OIR08946.1"/>
    </source>
</evidence>
<feature type="domain" description="DUF1731" evidence="2">
    <location>
        <begin position="303"/>
        <end position="349"/>
    </location>
</feature>
<reference evidence="3" key="1">
    <citation type="submission" date="2016-10" db="EMBL/GenBank/DDBJ databases">
        <title>Sequence of Gallionella enrichment culture.</title>
        <authorList>
            <person name="Poehlein A."/>
            <person name="Muehling M."/>
            <person name="Daniel R."/>
        </authorList>
    </citation>
    <scope>NUCLEOTIDE SEQUENCE</scope>
</reference>
<protein>
    <submittedName>
        <fullName evidence="3">Epimerase family protein</fullName>
    </submittedName>
</protein>
<dbReference type="CDD" id="cd05242">
    <property type="entry name" value="SDR_a8"/>
    <property type="match status" value="1"/>
</dbReference>
<dbReference type="Pfam" id="PF01370">
    <property type="entry name" value="Epimerase"/>
    <property type="match status" value="1"/>
</dbReference>
<comment type="caution">
    <text evidence="3">The sequence shown here is derived from an EMBL/GenBank/DDBJ whole genome shotgun (WGS) entry which is preliminary data.</text>
</comment>